<dbReference type="Gene3D" id="1.25.40.20">
    <property type="entry name" value="Ankyrin repeat-containing domain"/>
    <property type="match status" value="3"/>
</dbReference>
<feature type="repeat" description="ANK" evidence="3">
    <location>
        <begin position="574"/>
        <end position="606"/>
    </location>
</feature>
<keyword evidence="2 3" id="KW-0040">ANK repeat</keyword>
<gene>
    <name evidence="5" type="primary">Contig10323.g11012</name>
    <name evidence="5" type="ORF">STYLEM_11475</name>
</gene>
<dbReference type="OMA" id="VNEGHND"/>
<evidence type="ECO:0000256" key="2">
    <source>
        <dbReference type="ARBA" id="ARBA00023043"/>
    </source>
</evidence>
<evidence type="ECO:0000313" key="6">
    <source>
        <dbReference type="Proteomes" id="UP000039865"/>
    </source>
</evidence>
<keyword evidence="1" id="KW-0677">Repeat</keyword>
<dbReference type="AlphaFoldDB" id="A0A078AM03"/>
<feature type="region of interest" description="Disordered" evidence="4">
    <location>
        <begin position="84"/>
        <end position="108"/>
    </location>
</feature>
<feature type="compositionally biased region" description="Low complexity" evidence="4">
    <location>
        <begin position="785"/>
        <end position="796"/>
    </location>
</feature>
<evidence type="ECO:0000256" key="4">
    <source>
        <dbReference type="SAM" id="MobiDB-lite"/>
    </source>
</evidence>
<dbReference type="EMBL" id="CCKQ01010918">
    <property type="protein sequence ID" value="CDW82442.1"/>
    <property type="molecule type" value="Genomic_DNA"/>
</dbReference>
<feature type="repeat" description="ANK" evidence="3">
    <location>
        <begin position="284"/>
        <end position="316"/>
    </location>
</feature>
<accession>A0A078AM03</accession>
<feature type="region of interest" description="Disordered" evidence="4">
    <location>
        <begin position="13"/>
        <end position="33"/>
    </location>
</feature>
<feature type="compositionally biased region" description="Polar residues" evidence="4">
    <location>
        <begin position="23"/>
        <end position="32"/>
    </location>
</feature>
<dbReference type="Pfam" id="PF00023">
    <property type="entry name" value="Ank"/>
    <property type="match status" value="1"/>
</dbReference>
<name>A0A078AM03_STYLE</name>
<evidence type="ECO:0000256" key="3">
    <source>
        <dbReference type="PROSITE-ProRule" id="PRU00023"/>
    </source>
</evidence>
<organism evidence="5 6">
    <name type="scientific">Stylonychia lemnae</name>
    <name type="common">Ciliate</name>
    <dbReference type="NCBI Taxonomy" id="5949"/>
    <lineage>
        <taxon>Eukaryota</taxon>
        <taxon>Sar</taxon>
        <taxon>Alveolata</taxon>
        <taxon>Ciliophora</taxon>
        <taxon>Intramacronucleata</taxon>
        <taxon>Spirotrichea</taxon>
        <taxon>Stichotrichia</taxon>
        <taxon>Sporadotrichida</taxon>
        <taxon>Oxytrichidae</taxon>
        <taxon>Stylonychinae</taxon>
        <taxon>Stylonychia</taxon>
    </lineage>
</organism>
<dbReference type="Pfam" id="PF13857">
    <property type="entry name" value="Ank_5"/>
    <property type="match status" value="1"/>
</dbReference>
<dbReference type="Proteomes" id="UP000039865">
    <property type="component" value="Unassembled WGS sequence"/>
</dbReference>
<evidence type="ECO:0000313" key="5">
    <source>
        <dbReference type="EMBL" id="CDW82442.1"/>
    </source>
</evidence>
<reference evidence="5 6" key="1">
    <citation type="submission" date="2014-06" db="EMBL/GenBank/DDBJ databases">
        <authorList>
            <person name="Swart Estienne"/>
        </authorList>
    </citation>
    <scope>NUCLEOTIDE SEQUENCE [LARGE SCALE GENOMIC DNA]</scope>
    <source>
        <strain evidence="5 6">130c</strain>
    </source>
</reference>
<feature type="region of interest" description="Disordered" evidence="4">
    <location>
        <begin position="782"/>
        <end position="807"/>
    </location>
</feature>
<evidence type="ECO:0000256" key="1">
    <source>
        <dbReference type="ARBA" id="ARBA00022737"/>
    </source>
</evidence>
<feature type="compositionally biased region" description="Polar residues" evidence="4">
    <location>
        <begin position="867"/>
        <end position="879"/>
    </location>
</feature>
<dbReference type="InterPro" id="IPR002110">
    <property type="entry name" value="Ankyrin_rpt"/>
</dbReference>
<dbReference type="SMART" id="SM00248">
    <property type="entry name" value="ANK"/>
    <property type="match status" value="7"/>
</dbReference>
<dbReference type="SUPFAM" id="SSF48403">
    <property type="entry name" value="Ankyrin repeat"/>
    <property type="match status" value="2"/>
</dbReference>
<dbReference type="Pfam" id="PF12796">
    <property type="entry name" value="Ank_2"/>
    <property type="match status" value="1"/>
</dbReference>
<dbReference type="PANTHER" id="PTHR24161">
    <property type="entry name" value="ANK_REP_REGION DOMAIN-CONTAINING PROTEIN-RELATED"/>
    <property type="match status" value="1"/>
</dbReference>
<feature type="region of interest" description="Disordered" evidence="4">
    <location>
        <begin position="858"/>
        <end position="916"/>
    </location>
</feature>
<dbReference type="OrthoDB" id="296285at2759"/>
<protein>
    <submittedName>
        <fullName evidence="5">Ankyrin repeat</fullName>
    </submittedName>
</protein>
<sequence length="988" mass="114041">MFKGIKYIKLAPDTPDQGMLQKMNKQPPQSKNSFKEEIVDFSSAQRGRSVRIKNIEHGNQSILPHLKGSDTNIRFTDLKSIPEAAEMRNLPSQSNEDPTPKTMRQPKTHRRIANDLKQVELLLQSGYDLNVTDKYKRNLIHYIAIQGSAQMFQMVTEYLKYISGLLKQNFTDGQVSPAFSQDNKNFVNTEKLIQLSSEIEKCFVIESDVFRKIRKQGYNQAYSAMKDDPSNMNSIASEQQINSKDNAKLTARPHNHQFSNEFLRYKRSSESTGVLKHINSQDLRGLTPLHIAVLNRNLEIIIILVNNGANLFLEDGKRKIALDYINPAFQKDNTDKKMLALLLEKMISQECAYYEQQQLKKIRIDKNNRPMSQQELFQPQIQHKGNNLKLHLNEKILASFSNHLLEKFTFGFHSDNALLYCIRINNLEFFKYFVRRGVSLLVTEAQGNNTLHQCVMFDRLDFVRFLFQDYSQILETIEDADKMPISEQSSIILSSQAQIANKLQRNTEKYPWVNDALKCIDKATFNDGSTALHKVCQIGNIELLNFLIQIVRQREQFKPDLLKLKDVIEFTNNDNQTPLFVAAKYNNLNCVNFLFENGANLYAIDNKMENILHNAIHNENEELIKFLVKKDEKFLLRREKNIYDKIPIDLEKAQQFMTWLYTIWDAVEGGIINLVASYVKSKDYEVNQKRPGDQKTPLHLAIIGLKFDMIKILIQLGADPLIKDMTGQNAMDYLPQKNDQNIKNIRRLLNRKMSKAIWPSEIEGGGHINQNDFNYKISSDDQYRSVNSDNASNSNNQHQDVKSQYSIPKVQIIKSNESLSENQNIEEQERLLSNQGIGIDQLDKKEKLAISIPQQQDIPVIKEDQQESSPLRRSSSQINVDPEELLFTPSQKNRRKTQKQLTSKFKKSSPSSRRGSTNSNLFALIDVLNNGFVSSEQFLEQLKAQRHDFEGRVKLSLMIQHVDESMKNCIITDEVFKTLLRQFAKIQP</sequence>
<dbReference type="PROSITE" id="PS50088">
    <property type="entry name" value="ANK_REPEAT"/>
    <property type="match status" value="3"/>
</dbReference>
<feature type="repeat" description="ANK" evidence="3">
    <location>
        <begin position="693"/>
        <end position="725"/>
    </location>
</feature>
<dbReference type="InterPro" id="IPR036770">
    <property type="entry name" value="Ankyrin_rpt-contain_sf"/>
</dbReference>
<proteinExistence type="predicted"/>
<dbReference type="PANTHER" id="PTHR24161:SF85">
    <property type="entry name" value="PALMITOYLTRANSFERASE HIP14"/>
    <property type="match status" value="1"/>
</dbReference>
<dbReference type="PROSITE" id="PS50297">
    <property type="entry name" value="ANK_REP_REGION"/>
    <property type="match status" value="3"/>
</dbReference>
<keyword evidence="6" id="KW-1185">Reference proteome</keyword>
<dbReference type="InParanoid" id="A0A078AM03"/>